<feature type="domain" description="Reverse transcriptase" evidence="1">
    <location>
        <begin position="1"/>
        <end position="108"/>
    </location>
</feature>
<protein>
    <submittedName>
        <fullName evidence="2">Putative RNA-directed DNA polymerase</fullName>
    </submittedName>
</protein>
<name>A0A2S2QTS6_9HEMI</name>
<organism evidence="2">
    <name type="scientific">Sipha flava</name>
    <name type="common">yellow sugarcane aphid</name>
    <dbReference type="NCBI Taxonomy" id="143950"/>
    <lineage>
        <taxon>Eukaryota</taxon>
        <taxon>Metazoa</taxon>
        <taxon>Ecdysozoa</taxon>
        <taxon>Arthropoda</taxon>
        <taxon>Hexapoda</taxon>
        <taxon>Insecta</taxon>
        <taxon>Pterygota</taxon>
        <taxon>Neoptera</taxon>
        <taxon>Paraneoptera</taxon>
        <taxon>Hemiptera</taxon>
        <taxon>Sternorrhyncha</taxon>
        <taxon>Aphidomorpha</taxon>
        <taxon>Aphidoidea</taxon>
        <taxon>Aphididae</taxon>
        <taxon>Sipha</taxon>
    </lineage>
</organism>
<dbReference type="PANTHER" id="PTHR33332">
    <property type="entry name" value="REVERSE TRANSCRIPTASE DOMAIN-CONTAINING PROTEIN"/>
    <property type="match status" value="1"/>
</dbReference>
<keyword evidence="2" id="KW-0808">Transferase</keyword>
<evidence type="ECO:0000313" key="2">
    <source>
        <dbReference type="EMBL" id="MBY81063.1"/>
    </source>
</evidence>
<gene>
    <name evidence="2" type="primary">RTase_48</name>
    <name evidence="2" type="ORF">g.34125</name>
</gene>
<sequence length="108" mass="12361">MESNGIQVEAVYTDIKKAFDTVNINILIDKLKVIGVHDPILSWFKSHLSNRTQQVKIRESLSSIINVTSGVPQDSHLSPLLFMLFMKDINSILRYCKFSLFVDDFKDT</sequence>
<dbReference type="EMBL" id="GGMS01011860">
    <property type="protein sequence ID" value="MBY81063.1"/>
    <property type="molecule type" value="Transcribed_RNA"/>
</dbReference>
<dbReference type="Pfam" id="PF00078">
    <property type="entry name" value="RVT_1"/>
    <property type="match status" value="1"/>
</dbReference>
<keyword evidence="2" id="KW-0548">Nucleotidyltransferase</keyword>
<evidence type="ECO:0000259" key="1">
    <source>
        <dbReference type="PROSITE" id="PS50878"/>
    </source>
</evidence>
<keyword evidence="2" id="KW-0695">RNA-directed DNA polymerase</keyword>
<accession>A0A2S2QTS6</accession>
<proteinExistence type="predicted"/>
<dbReference type="GO" id="GO:0003964">
    <property type="term" value="F:RNA-directed DNA polymerase activity"/>
    <property type="evidence" value="ECO:0007669"/>
    <property type="project" value="UniProtKB-KW"/>
</dbReference>
<reference evidence="2" key="1">
    <citation type="submission" date="2018-04" db="EMBL/GenBank/DDBJ databases">
        <title>Transcriptome assembly of Sipha flava.</title>
        <authorList>
            <person name="Scully E.D."/>
            <person name="Geib S.M."/>
            <person name="Palmer N.A."/>
            <person name="Koch K."/>
            <person name="Bradshaw J."/>
            <person name="Heng-Moss T."/>
            <person name="Sarath G."/>
        </authorList>
    </citation>
    <scope>NUCLEOTIDE SEQUENCE</scope>
</reference>
<dbReference type="AlphaFoldDB" id="A0A2S2QTS6"/>
<dbReference type="InterPro" id="IPR000477">
    <property type="entry name" value="RT_dom"/>
</dbReference>
<dbReference type="PROSITE" id="PS50878">
    <property type="entry name" value="RT_POL"/>
    <property type="match status" value="1"/>
</dbReference>